<organism evidence="3 5">
    <name type="scientific">Yarrowia lipolytica</name>
    <name type="common">Candida lipolytica</name>
    <dbReference type="NCBI Taxonomy" id="4952"/>
    <lineage>
        <taxon>Eukaryota</taxon>
        <taxon>Fungi</taxon>
        <taxon>Dikarya</taxon>
        <taxon>Ascomycota</taxon>
        <taxon>Saccharomycotina</taxon>
        <taxon>Dipodascomycetes</taxon>
        <taxon>Dipodascales</taxon>
        <taxon>Dipodascales incertae sedis</taxon>
        <taxon>Yarrowia</taxon>
    </lineage>
</organism>
<feature type="region of interest" description="Disordered" evidence="1">
    <location>
        <begin position="495"/>
        <end position="647"/>
    </location>
</feature>
<dbReference type="GO" id="GO:0005634">
    <property type="term" value="C:nucleus"/>
    <property type="evidence" value="ECO:0007669"/>
    <property type="project" value="TreeGrafter"/>
</dbReference>
<dbReference type="SUPFAM" id="SSF46565">
    <property type="entry name" value="Chaperone J-domain"/>
    <property type="match status" value="1"/>
</dbReference>
<feature type="compositionally biased region" description="Basic and acidic residues" evidence="1">
    <location>
        <begin position="552"/>
        <end position="564"/>
    </location>
</feature>
<dbReference type="GO" id="GO:0044183">
    <property type="term" value="F:protein folding chaperone"/>
    <property type="evidence" value="ECO:0007669"/>
    <property type="project" value="TreeGrafter"/>
</dbReference>
<dbReference type="Gene3D" id="1.10.287.110">
    <property type="entry name" value="DnaJ domain"/>
    <property type="match status" value="1"/>
</dbReference>
<feature type="compositionally biased region" description="Basic and acidic residues" evidence="1">
    <location>
        <begin position="590"/>
        <end position="608"/>
    </location>
</feature>
<feature type="compositionally biased region" description="Polar residues" evidence="1">
    <location>
        <begin position="156"/>
        <end position="175"/>
    </location>
</feature>
<proteinExistence type="predicted"/>
<dbReference type="SMART" id="SM00271">
    <property type="entry name" value="DnaJ"/>
    <property type="match status" value="1"/>
</dbReference>
<dbReference type="Proteomes" id="UP000182444">
    <property type="component" value="Chromosome 1F"/>
</dbReference>
<evidence type="ECO:0000259" key="2">
    <source>
        <dbReference type="PROSITE" id="PS50076"/>
    </source>
</evidence>
<evidence type="ECO:0000256" key="1">
    <source>
        <dbReference type="SAM" id="MobiDB-lite"/>
    </source>
</evidence>
<dbReference type="AlphaFoldDB" id="A0A1D8NPB8"/>
<feature type="compositionally biased region" description="Low complexity" evidence="1">
    <location>
        <begin position="131"/>
        <end position="148"/>
    </location>
</feature>
<dbReference type="EMBL" id="CP017558">
    <property type="protein sequence ID" value="AOW07477.1"/>
    <property type="molecule type" value="Genomic_DNA"/>
</dbReference>
<feature type="region of interest" description="Disordered" evidence="1">
    <location>
        <begin position="69"/>
        <end position="106"/>
    </location>
</feature>
<feature type="compositionally biased region" description="Polar residues" evidence="1">
    <location>
        <begin position="235"/>
        <end position="244"/>
    </location>
</feature>
<sequence length="769" mass="87066">MSTLNPFATLGLSPGASEMDIKKSFRKMALVWHPDKNPHRKDEATKKFQDINDAYNVLNDAKTRREAEAKWRTASKASSTAYYSYGSTPTSSSRGGGWTSSQHHWDDSFSDFGGASGWAYSGFYGAYGRPQQQQQQSRSSKSSRSKSSAYNYYAQRDNSNRYAYDSTPSGSGSNKFKTKTKPRPKTETKPKPEPRAETKPRPTPKQETKPKPSQFEEAYSTPPQFKSTAGDPSFTRKTGYSYTSGERYRPGDTPNVKPPVYEQQQQQQQEKDTTGTEAPFNFERQRAPHSSSGKGEKFKMYDEPPPKNKPTSGSFNFTMPDMKTSEPSPASKSFREDHSFLFGQDQEEESEEESDFSENDLPDPNYKQTRNPFGFNSTFVDLTGTDDEVEELSPDEYREIAREAQRRKDQERREELINESKAKSQRARDMFGEETSSSDDLDAHAQDVSSSSDSDIDTSMFEGNDQHEAAQGNIFGASLFDSTPFEKDVLSSMFNFNLGSDSPQAKPRRRPVAAHRRRKPPTSRTYTRSRQPYMEETSDSDHASRTPFTPRNAEEAPPSKKVSPDFKQNPLFDINNIHPFNETNGNFGMDEIRNNIDQMGGDKVKTEKGGPIGEDNNSTGRFRRSKNTTSEPVNTNTSSAFRPQGASPYTKLNIDLATDNAQFIDPPLPPSFSYNSGEDADTALARYLREFNQYQKNMDKFYLQCIEYRKARMEANEAHKNILNSTSTYRKANMEAREIDALVLEKEYSATRKHAEALEHYDAISNELR</sequence>
<feature type="compositionally biased region" description="Low complexity" evidence="1">
    <location>
        <begin position="447"/>
        <end position="459"/>
    </location>
</feature>
<dbReference type="PANTHER" id="PTHR43948">
    <property type="entry name" value="DNAJ HOMOLOG SUBFAMILY B"/>
    <property type="match status" value="1"/>
</dbReference>
<reference evidence="4 6" key="2">
    <citation type="submission" date="2018-07" db="EMBL/GenBank/DDBJ databases">
        <title>Draft Genome Assemblies for Five Robust Yarrowia lipolytica Strains Exhibiting High Lipid Production and Pentose Sugar Utilization and Sugar Alcohol Secretion from Undetoxified Lignocellulosic Biomass Hydrolysates.</title>
        <authorList>
            <consortium name="DOE Joint Genome Institute"/>
            <person name="Walker C."/>
            <person name="Ryu S."/>
            <person name="Na H."/>
            <person name="Zane M."/>
            <person name="LaButti K."/>
            <person name="Lipzen A."/>
            <person name="Haridas S."/>
            <person name="Barry K."/>
            <person name="Grigoriev I.V."/>
            <person name="Quarterman J."/>
            <person name="Slininger P."/>
            <person name="Dien B."/>
            <person name="Trinh C.T."/>
        </authorList>
    </citation>
    <scope>NUCLEOTIDE SEQUENCE [LARGE SCALE GENOMIC DNA]</scope>
    <source>
        <strain evidence="4 6">YB392</strain>
    </source>
</reference>
<protein>
    <recommendedName>
        <fullName evidence="2">J domain-containing protein</fullName>
    </recommendedName>
</protein>
<dbReference type="InterPro" id="IPR001623">
    <property type="entry name" value="DnaJ_domain"/>
</dbReference>
<feature type="compositionally biased region" description="Acidic residues" evidence="1">
    <location>
        <begin position="384"/>
        <end position="394"/>
    </location>
</feature>
<reference evidence="3 5" key="1">
    <citation type="journal article" date="2016" name="PLoS ONE">
        <title>Sequence Assembly of Yarrowia lipolytica Strain W29/CLIB89 Shows Transposable Element Diversity.</title>
        <authorList>
            <person name="Magnan C."/>
            <person name="Yu J."/>
            <person name="Chang I."/>
            <person name="Jahn E."/>
            <person name="Kanomata Y."/>
            <person name="Wu J."/>
            <person name="Zeller M."/>
            <person name="Oakes M."/>
            <person name="Baldi P."/>
            <person name="Sandmeyer S."/>
        </authorList>
    </citation>
    <scope>NUCLEOTIDE SEQUENCE [LARGE SCALE GENOMIC DNA]</scope>
    <source>
        <strain evidence="3">CLIB89</strain>
        <strain evidence="5">CLIB89(W29)</strain>
    </source>
</reference>
<dbReference type="PANTHER" id="PTHR43948:SF23">
    <property type="entry name" value="DNAJ DOMAIN PROTEIN (AFU_ORTHOLOGUE AFUA_1G15460)"/>
    <property type="match status" value="1"/>
</dbReference>
<dbReference type="GO" id="GO:0051082">
    <property type="term" value="F:unfolded protein binding"/>
    <property type="evidence" value="ECO:0007669"/>
    <property type="project" value="TreeGrafter"/>
</dbReference>
<accession>A0A1D8NPB8</accession>
<evidence type="ECO:0000313" key="5">
    <source>
        <dbReference type="Proteomes" id="UP000182444"/>
    </source>
</evidence>
<feature type="compositionally biased region" description="Polar residues" evidence="1">
    <location>
        <begin position="627"/>
        <end position="641"/>
    </location>
</feature>
<feature type="compositionally biased region" description="Acidic residues" evidence="1">
    <location>
        <begin position="345"/>
        <end position="361"/>
    </location>
</feature>
<feature type="compositionally biased region" description="Basic and acidic residues" evidence="1">
    <location>
        <begin position="294"/>
        <end position="306"/>
    </location>
</feature>
<dbReference type="PROSITE" id="PS50076">
    <property type="entry name" value="DNAJ_2"/>
    <property type="match status" value="1"/>
</dbReference>
<dbReference type="PRINTS" id="PR00625">
    <property type="entry name" value="JDOMAIN"/>
</dbReference>
<dbReference type="CDD" id="cd06257">
    <property type="entry name" value="DnaJ"/>
    <property type="match status" value="1"/>
</dbReference>
<feature type="compositionally biased region" description="Low complexity" evidence="1">
    <location>
        <begin position="74"/>
        <end position="93"/>
    </location>
</feature>
<feature type="compositionally biased region" description="Basic residues" evidence="1">
    <location>
        <begin position="506"/>
        <end position="521"/>
    </location>
</feature>
<dbReference type="EMBL" id="KZ859005">
    <property type="protein sequence ID" value="RDW25353.1"/>
    <property type="molecule type" value="Genomic_DNA"/>
</dbReference>
<dbReference type="VEuPathDB" id="FungiDB:YALI1_F27395g"/>
<feature type="domain" description="J" evidence="2">
    <location>
        <begin position="5"/>
        <end position="86"/>
    </location>
</feature>
<dbReference type="VEuPathDB" id="FungiDB:YALI0_F20614g"/>
<dbReference type="Proteomes" id="UP000256601">
    <property type="component" value="Unassembled WGS sequence"/>
</dbReference>
<feature type="compositionally biased region" description="Basic and acidic residues" evidence="1">
    <location>
        <begin position="395"/>
        <end position="431"/>
    </location>
</feature>
<dbReference type="GO" id="GO:0051087">
    <property type="term" value="F:protein-folding chaperone binding"/>
    <property type="evidence" value="ECO:0007669"/>
    <property type="project" value="TreeGrafter"/>
</dbReference>
<feature type="region of interest" description="Disordered" evidence="1">
    <location>
        <begin position="123"/>
        <end position="469"/>
    </location>
</feature>
<dbReference type="GO" id="GO:0005737">
    <property type="term" value="C:cytoplasm"/>
    <property type="evidence" value="ECO:0007669"/>
    <property type="project" value="TreeGrafter"/>
</dbReference>
<feature type="compositionally biased region" description="Polar residues" evidence="1">
    <location>
        <begin position="366"/>
        <end position="380"/>
    </location>
</feature>
<dbReference type="eggNOG" id="KOG0714">
    <property type="taxonomic scope" value="Eukaryota"/>
</dbReference>
<gene>
    <name evidence="4" type="ORF">B0I71DRAFT_132747</name>
    <name evidence="3" type="ORF">YALI1_F27395g</name>
</gene>
<evidence type="ECO:0000313" key="3">
    <source>
        <dbReference type="EMBL" id="AOW07477.1"/>
    </source>
</evidence>
<name>A0A1D8NPB8_YARLL</name>
<dbReference type="Pfam" id="PF00226">
    <property type="entry name" value="DnaJ"/>
    <property type="match status" value="1"/>
</dbReference>
<evidence type="ECO:0000313" key="6">
    <source>
        <dbReference type="Proteomes" id="UP000256601"/>
    </source>
</evidence>
<dbReference type="InterPro" id="IPR036869">
    <property type="entry name" value="J_dom_sf"/>
</dbReference>
<evidence type="ECO:0000313" key="4">
    <source>
        <dbReference type="EMBL" id="RDW25353.1"/>
    </source>
</evidence>
<dbReference type="KEGG" id="yli:2908693"/>
<feature type="compositionally biased region" description="Basic and acidic residues" evidence="1">
    <location>
        <begin position="184"/>
        <end position="210"/>
    </location>
</feature>